<feature type="transmembrane region" description="Helical" evidence="1">
    <location>
        <begin position="126"/>
        <end position="150"/>
    </location>
</feature>
<reference evidence="4 6" key="2">
    <citation type="submission" date="2020-07" db="EMBL/GenBank/DDBJ databases">
        <title>Sequencing the genomes of 1000 actinobacteria strains.</title>
        <authorList>
            <person name="Klenk H.-P."/>
        </authorList>
    </citation>
    <scope>NUCLEOTIDE SEQUENCE [LARGE SCALE GENOMIC DNA]</scope>
    <source>
        <strain evidence="4 6">DSM 10309</strain>
    </source>
</reference>
<dbReference type="RefSeq" id="WP_123517333.1">
    <property type="nucleotide sequence ID" value="NZ_BAAAHR010000003.1"/>
</dbReference>
<name>A0A7W3JK55_9MICO</name>
<protein>
    <submittedName>
        <fullName evidence="4">Peptidoglycan biosynthesis protein MviN/MurJ (Putative lipid II flippase)</fullName>
    </submittedName>
</protein>
<keyword evidence="5" id="KW-1185">Reference proteome</keyword>
<reference evidence="3 5" key="1">
    <citation type="submission" date="2019-07" db="EMBL/GenBank/DDBJ databases">
        <title>Whole genome shotgun sequence of Frigoribacterium faeni NBRC 103066.</title>
        <authorList>
            <person name="Hosoyama A."/>
            <person name="Uohara A."/>
            <person name="Ohji S."/>
            <person name="Ichikawa N."/>
        </authorList>
    </citation>
    <scope>NUCLEOTIDE SEQUENCE [LARGE SCALE GENOMIC DNA]</scope>
    <source>
        <strain evidence="3 5">NBRC 103066</strain>
    </source>
</reference>
<evidence type="ECO:0000313" key="5">
    <source>
        <dbReference type="Proteomes" id="UP000321154"/>
    </source>
</evidence>
<evidence type="ECO:0000313" key="3">
    <source>
        <dbReference type="EMBL" id="GEK84050.1"/>
    </source>
</evidence>
<proteinExistence type="predicted"/>
<keyword evidence="1" id="KW-1133">Transmembrane helix</keyword>
<dbReference type="Proteomes" id="UP000321154">
    <property type="component" value="Unassembled WGS sequence"/>
</dbReference>
<evidence type="ECO:0000313" key="6">
    <source>
        <dbReference type="Proteomes" id="UP000522688"/>
    </source>
</evidence>
<feature type="transmembrane region" description="Helical" evidence="1">
    <location>
        <begin position="42"/>
        <end position="61"/>
    </location>
</feature>
<dbReference type="AlphaFoldDB" id="A0A7W3JK55"/>
<organism evidence="4 6">
    <name type="scientific">Frigoribacterium faeni</name>
    <dbReference type="NCBI Taxonomy" id="145483"/>
    <lineage>
        <taxon>Bacteria</taxon>
        <taxon>Bacillati</taxon>
        <taxon>Actinomycetota</taxon>
        <taxon>Actinomycetes</taxon>
        <taxon>Micrococcales</taxon>
        <taxon>Microbacteriaceae</taxon>
        <taxon>Frigoribacterium</taxon>
    </lineage>
</organism>
<feature type="domain" description="DUF2231" evidence="2">
    <location>
        <begin position="7"/>
        <end position="161"/>
    </location>
</feature>
<feature type="transmembrane region" description="Helical" evidence="1">
    <location>
        <begin position="87"/>
        <end position="105"/>
    </location>
</feature>
<keyword evidence="1" id="KW-0472">Membrane</keyword>
<dbReference type="InterPro" id="IPR019251">
    <property type="entry name" value="DUF2231_TM"/>
</dbReference>
<dbReference type="Proteomes" id="UP000522688">
    <property type="component" value="Unassembled WGS sequence"/>
</dbReference>
<sequence length="165" mass="17434">MDWQINGLPVHPLIVHLVTVAFPTASLLILVGAFWPGLRRRLGVITPLVALVSLVAVPLATSSGESLEARVGHSALLETHTQLGDTLLPWAIAVFVVAVAQWAWQHWVLTPDARRPRPTLRHGTRLGVGAVLTVLVVGASIGGIVTTVRIGDSGAKAVWSDSSAT</sequence>
<accession>A0A7W3JK55</accession>
<keyword evidence="1" id="KW-0812">Transmembrane</keyword>
<feature type="transmembrane region" description="Helical" evidence="1">
    <location>
        <begin position="13"/>
        <end position="35"/>
    </location>
</feature>
<evidence type="ECO:0000256" key="1">
    <source>
        <dbReference type="SAM" id="Phobius"/>
    </source>
</evidence>
<dbReference type="EMBL" id="BJUV01000026">
    <property type="protein sequence ID" value="GEK84050.1"/>
    <property type="molecule type" value="Genomic_DNA"/>
</dbReference>
<evidence type="ECO:0000313" key="4">
    <source>
        <dbReference type="EMBL" id="MBA8814397.1"/>
    </source>
</evidence>
<evidence type="ECO:0000259" key="2">
    <source>
        <dbReference type="Pfam" id="PF09990"/>
    </source>
</evidence>
<gene>
    <name evidence="4" type="ORF">FB463_002668</name>
    <name evidence="3" type="ORF">FFA01_23590</name>
</gene>
<dbReference type="OrthoDB" id="4864772at2"/>
<dbReference type="Pfam" id="PF09990">
    <property type="entry name" value="DUF2231"/>
    <property type="match status" value="1"/>
</dbReference>
<comment type="caution">
    <text evidence="4">The sequence shown here is derived from an EMBL/GenBank/DDBJ whole genome shotgun (WGS) entry which is preliminary data.</text>
</comment>
<dbReference type="EMBL" id="JACGWW010000004">
    <property type="protein sequence ID" value="MBA8814397.1"/>
    <property type="molecule type" value="Genomic_DNA"/>
</dbReference>